<dbReference type="EMBL" id="ML170190">
    <property type="protein sequence ID" value="TDL20239.1"/>
    <property type="molecule type" value="Genomic_DNA"/>
</dbReference>
<reference evidence="1 2" key="1">
    <citation type="submission" date="2018-06" db="EMBL/GenBank/DDBJ databases">
        <title>A transcriptomic atlas of mushroom development highlights an independent origin of complex multicellularity.</title>
        <authorList>
            <consortium name="DOE Joint Genome Institute"/>
            <person name="Krizsan K."/>
            <person name="Almasi E."/>
            <person name="Merenyi Z."/>
            <person name="Sahu N."/>
            <person name="Viragh M."/>
            <person name="Koszo T."/>
            <person name="Mondo S."/>
            <person name="Kiss B."/>
            <person name="Balint B."/>
            <person name="Kues U."/>
            <person name="Barry K."/>
            <person name="Hegedus J.C."/>
            <person name="Henrissat B."/>
            <person name="Johnson J."/>
            <person name="Lipzen A."/>
            <person name="Ohm R."/>
            <person name="Nagy I."/>
            <person name="Pangilinan J."/>
            <person name="Yan J."/>
            <person name="Xiong Y."/>
            <person name="Grigoriev I.V."/>
            <person name="Hibbett D.S."/>
            <person name="Nagy L.G."/>
        </authorList>
    </citation>
    <scope>NUCLEOTIDE SEQUENCE [LARGE SCALE GENOMIC DNA]</scope>
    <source>
        <strain evidence="1 2">SZMC22713</strain>
    </source>
</reference>
<name>A0A4Y7Q036_9AGAM</name>
<proteinExistence type="predicted"/>
<evidence type="ECO:0000313" key="2">
    <source>
        <dbReference type="Proteomes" id="UP000294933"/>
    </source>
</evidence>
<dbReference type="Proteomes" id="UP000294933">
    <property type="component" value="Unassembled WGS sequence"/>
</dbReference>
<keyword evidence="2" id="KW-1185">Reference proteome</keyword>
<dbReference type="AlphaFoldDB" id="A0A4Y7Q036"/>
<sequence length="73" mass="8139">MLSHPPDVCDESTKLPRSRQLVCERVRRRLHPTTHQERYIGGAKPGAPRLSMVVVISVGLSGHSGVGKEVWWP</sequence>
<protein>
    <submittedName>
        <fullName evidence="1">Uncharacterized protein</fullName>
    </submittedName>
</protein>
<evidence type="ECO:0000313" key="1">
    <source>
        <dbReference type="EMBL" id="TDL20239.1"/>
    </source>
</evidence>
<accession>A0A4Y7Q036</accession>
<dbReference type="VEuPathDB" id="FungiDB:BD410DRAFT_791355"/>
<gene>
    <name evidence="1" type="ORF">BD410DRAFT_791355</name>
</gene>
<organism evidence="1 2">
    <name type="scientific">Rickenella mellea</name>
    <dbReference type="NCBI Taxonomy" id="50990"/>
    <lineage>
        <taxon>Eukaryota</taxon>
        <taxon>Fungi</taxon>
        <taxon>Dikarya</taxon>
        <taxon>Basidiomycota</taxon>
        <taxon>Agaricomycotina</taxon>
        <taxon>Agaricomycetes</taxon>
        <taxon>Hymenochaetales</taxon>
        <taxon>Rickenellaceae</taxon>
        <taxon>Rickenella</taxon>
    </lineage>
</organism>